<reference evidence="2" key="1">
    <citation type="submission" date="2022-05" db="EMBL/GenBank/DDBJ databases">
        <title>The Musa troglodytarum L. genome provides insights into the mechanism of non-climacteric behaviour and enrichment of carotenoids.</title>
        <authorList>
            <person name="Wang J."/>
        </authorList>
    </citation>
    <scope>NUCLEOTIDE SEQUENCE</scope>
    <source>
        <tissue evidence="2">Leaf</tissue>
    </source>
</reference>
<sequence length="90" mass="10094">MNSTHVIHATEPKKALVHLCQKLATESKDEDGMKRVAVADLCFLGKRSLRSFVTPLTEELQQRRGSPRISPRRGAAKSVSPPQEDEQNRK</sequence>
<dbReference type="EMBL" id="CP097510">
    <property type="protein sequence ID" value="URE29810.1"/>
    <property type="molecule type" value="Genomic_DNA"/>
</dbReference>
<protein>
    <submittedName>
        <fullName evidence="2">Uncharacterized protein</fullName>
    </submittedName>
</protein>
<accession>A0A9E7KWM3</accession>
<gene>
    <name evidence="2" type="ORF">MUK42_33334</name>
</gene>
<dbReference type="AlphaFoldDB" id="A0A9E7KWM3"/>
<evidence type="ECO:0000313" key="3">
    <source>
        <dbReference type="Proteomes" id="UP001055439"/>
    </source>
</evidence>
<keyword evidence="3" id="KW-1185">Reference proteome</keyword>
<name>A0A9E7KWM3_9LILI</name>
<organism evidence="2 3">
    <name type="scientific">Musa troglodytarum</name>
    <name type="common">fe'i banana</name>
    <dbReference type="NCBI Taxonomy" id="320322"/>
    <lineage>
        <taxon>Eukaryota</taxon>
        <taxon>Viridiplantae</taxon>
        <taxon>Streptophyta</taxon>
        <taxon>Embryophyta</taxon>
        <taxon>Tracheophyta</taxon>
        <taxon>Spermatophyta</taxon>
        <taxon>Magnoliopsida</taxon>
        <taxon>Liliopsida</taxon>
        <taxon>Zingiberales</taxon>
        <taxon>Musaceae</taxon>
        <taxon>Musa</taxon>
    </lineage>
</organism>
<evidence type="ECO:0000313" key="2">
    <source>
        <dbReference type="EMBL" id="URE29810.1"/>
    </source>
</evidence>
<dbReference type="Proteomes" id="UP001055439">
    <property type="component" value="Chromosome 8"/>
</dbReference>
<evidence type="ECO:0000256" key="1">
    <source>
        <dbReference type="SAM" id="MobiDB-lite"/>
    </source>
</evidence>
<feature type="region of interest" description="Disordered" evidence="1">
    <location>
        <begin position="54"/>
        <end position="90"/>
    </location>
</feature>
<proteinExistence type="predicted"/>